<comment type="caution">
    <text evidence="1">The sequence shown here is derived from an EMBL/GenBank/DDBJ whole genome shotgun (WGS) entry which is preliminary data.</text>
</comment>
<name>A0ABV6P5Z9_9ACTN</name>
<gene>
    <name evidence="1" type="ORF">ACFFHU_30495</name>
</gene>
<reference evidence="1 2" key="1">
    <citation type="submission" date="2024-09" db="EMBL/GenBank/DDBJ databases">
        <authorList>
            <person name="Sun Q."/>
            <person name="Mori K."/>
        </authorList>
    </citation>
    <scope>NUCLEOTIDE SEQUENCE [LARGE SCALE GENOMIC DNA]</scope>
    <source>
        <strain evidence="1 2">TBRC 2205</strain>
    </source>
</reference>
<organism evidence="1 2">
    <name type="scientific">Plantactinospora siamensis</name>
    <dbReference type="NCBI Taxonomy" id="555372"/>
    <lineage>
        <taxon>Bacteria</taxon>
        <taxon>Bacillati</taxon>
        <taxon>Actinomycetota</taxon>
        <taxon>Actinomycetes</taxon>
        <taxon>Micromonosporales</taxon>
        <taxon>Micromonosporaceae</taxon>
        <taxon>Plantactinospora</taxon>
    </lineage>
</organism>
<evidence type="ECO:0000313" key="1">
    <source>
        <dbReference type="EMBL" id="MFC0568454.1"/>
    </source>
</evidence>
<keyword evidence="2" id="KW-1185">Reference proteome</keyword>
<protein>
    <recommendedName>
        <fullName evidence="3">WXG100 family type VII secretion target</fullName>
    </recommendedName>
</protein>
<proteinExistence type="predicted"/>
<evidence type="ECO:0008006" key="3">
    <source>
        <dbReference type="Google" id="ProtNLM"/>
    </source>
</evidence>
<evidence type="ECO:0000313" key="2">
    <source>
        <dbReference type="Proteomes" id="UP001589894"/>
    </source>
</evidence>
<accession>A0ABV6P5Z9</accession>
<sequence>MTPPTGQVSTTDVKQMEGDFHKATESVRTALHSVNSKFGEFETSTAGIRIALQIAQPAIGQWVNDNIETARKRIDEIAGKANYVLDHCTPVLSLMTTSFHWLDQVQSPLSDLAFTAGNPADANLAYWQGGAATAYGTKQGQQQAALQDVKDKAAFISGWLMGIARSNVDYMTTMSQILTKIVGKIVQAIADAAGVVTIVLAATALSDSVGDLVTDGLNLLVDEINRFVAMADDIRQVREQTGDHSNLPGGRWPEAVYG</sequence>
<dbReference type="RefSeq" id="WP_377343956.1">
    <property type="nucleotide sequence ID" value="NZ_JBHLUE010000034.1"/>
</dbReference>
<dbReference type="EMBL" id="JBHLUE010000034">
    <property type="protein sequence ID" value="MFC0568454.1"/>
    <property type="molecule type" value="Genomic_DNA"/>
</dbReference>
<dbReference type="Proteomes" id="UP001589894">
    <property type="component" value="Unassembled WGS sequence"/>
</dbReference>